<proteinExistence type="predicted"/>
<dbReference type="RefSeq" id="WP_184727165.1">
    <property type="nucleotide sequence ID" value="NZ_JACHIW010000001.1"/>
</dbReference>
<keyword evidence="2" id="KW-1185">Reference proteome</keyword>
<dbReference type="EMBL" id="JACHIW010000001">
    <property type="protein sequence ID" value="MBB5155916.1"/>
    <property type="molecule type" value="Genomic_DNA"/>
</dbReference>
<name>A0A840Q623_9PSEU</name>
<dbReference type="Proteomes" id="UP000584374">
    <property type="component" value="Unassembled WGS sequence"/>
</dbReference>
<reference evidence="1 2" key="1">
    <citation type="submission" date="2020-08" db="EMBL/GenBank/DDBJ databases">
        <title>Sequencing the genomes of 1000 actinobacteria strains.</title>
        <authorList>
            <person name="Klenk H.-P."/>
        </authorList>
    </citation>
    <scope>NUCLEOTIDE SEQUENCE [LARGE SCALE GENOMIC DNA]</scope>
    <source>
        <strain evidence="1 2">DSM 45584</strain>
    </source>
</reference>
<comment type="caution">
    <text evidence="1">The sequence shown here is derived from an EMBL/GenBank/DDBJ whole genome shotgun (WGS) entry which is preliminary data.</text>
</comment>
<protein>
    <submittedName>
        <fullName evidence="1">Uncharacterized protein</fullName>
    </submittedName>
</protein>
<evidence type="ECO:0000313" key="2">
    <source>
        <dbReference type="Proteomes" id="UP000584374"/>
    </source>
</evidence>
<dbReference type="AlphaFoldDB" id="A0A840Q623"/>
<gene>
    <name evidence="1" type="ORF">BJ970_003450</name>
</gene>
<accession>A0A840Q623</accession>
<evidence type="ECO:0000313" key="1">
    <source>
        <dbReference type="EMBL" id="MBB5155916.1"/>
    </source>
</evidence>
<sequence length="110" mass="12360">MNPTIIDETIGGDNNTYLYAQTVRTPSGRTVRAKVKRNSYRHQSSAVAHVLADDMTWTDLAFEPPENWWEKTPSPSNPRLDIVAELAPLVEKLIDQALMIIGDLPQTAER</sequence>
<organism evidence="1 2">
    <name type="scientific">Saccharopolyspora phatthalungensis</name>
    <dbReference type="NCBI Taxonomy" id="664693"/>
    <lineage>
        <taxon>Bacteria</taxon>
        <taxon>Bacillati</taxon>
        <taxon>Actinomycetota</taxon>
        <taxon>Actinomycetes</taxon>
        <taxon>Pseudonocardiales</taxon>
        <taxon>Pseudonocardiaceae</taxon>
        <taxon>Saccharopolyspora</taxon>
    </lineage>
</organism>